<feature type="domain" description="Chromo" evidence="1">
    <location>
        <begin position="130"/>
        <end position="175"/>
    </location>
</feature>
<feature type="non-terminal residue" evidence="2">
    <location>
        <position position="1"/>
    </location>
</feature>
<dbReference type="InterPro" id="IPR023780">
    <property type="entry name" value="Chromo_domain"/>
</dbReference>
<organism evidence="2 3">
    <name type="scientific">Puccinia sorghi</name>
    <dbReference type="NCBI Taxonomy" id="27349"/>
    <lineage>
        <taxon>Eukaryota</taxon>
        <taxon>Fungi</taxon>
        <taxon>Dikarya</taxon>
        <taxon>Basidiomycota</taxon>
        <taxon>Pucciniomycotina</taxon>
        <taxon>Pucciniomycetes</taxon>
        <taxon>Pucciniales</taxon>
        <taxon>Pucciniaceae</taxon>
        <taxon>Puccinia</taxon>
    </lineage>
</organism>
<dbReference type="SUPFAM" id="SSF54160">
    <property type="entry name" value="Chromo domain-like"/>
    <property type="match status" value="1"/>
</dbReference>
<sequence>HGLPDKIVSERISLFVSSFWTSLSASQSYKQQANKLFLKTPSFNIGDSVWLDAHKIRTTRPTLILLERKLGPFKIKSVVPNHAFKLSLPLKWKAIHPVFHVSLLEPAKGLYPGKTHPPPEPVNVQDHLEWEVSCILDHARLRKGKLQYLVEWAGHQSDKDQTSWEPANHLRNSQLGSKLSFLLPSQTLLTLIHAFKFL</sequence>
<evidence type="ECO:0000313" key="2">
    <source>
        <dbReference type="EMBL" id="KNZ48486.1"/>
    </source>
</evidence>
<dbReference type="VEuPathDB" id="FungiDB:VP01_5633g1"/>
<dbReference type="Pfam" id="PF24626">
    <property type="entry name" value="SH3_Tf2-1"/>
    <property type="match status" value="1"/>
</dbReference>
<dbReference type="Proteomes" id="UP000037035">
    <property type="component" value="Unassembled WGS sequence"/>
</dbReference>
<dbReference type="Gene3D" id="2.40.50.40">
    <property type="match status" value="1"/>
</dbReference>
<proteinExistence type="predicted"/>
<dbReference type="Pfam" id="PF00385">
    <property type="entry name" value="Chromo"/>
    <property type="match status" value="1"/>
</dbReference>
<keyword evidence="3" id="KW-1185">Reference proteome</keyword>
<dbReference type="InterPro" id="IPR000953">
    <property type="entry name" value="Chromo/chromo_shadow_dom"/>
</dbReference>
<dbReference type="CDD" id="cd00024">
    <property type="entry name" value="CD_CSD"/>
    <property type="match status" value="1"/>
</dbReference>
<dbReference type="EMBL" id="LAVV01010867">
    <property type="protein sequence ID" value="KNZ48486.1"/>
    <property type="molecule type" value="Genomic_DNA"/>
</dbReference>
<dbReference type="GO" id="GO:0006338">
    <property type="term" value="P:chromatin remodeling"/>
    <property type="evidence" value="ECO:0007669"/>
    <property type="project" value="UniProtKB-ARBA"/>
</dbReference>
<evidence type="ECO:0000259" key="1">
    <source>
        <dbReference type="PROSITE" id="PS50013"/>
    </source>
</evidence>
<dbReference type="InterPro" id="IPR016197">
    <property type="entry name" value="Chromo-like_dom_sf"/>
</dbReference>
<name>A0A0L6UIX4_9BASI</name>
<comment type="caution">
    <text evidence="2">The sequence shown here is derived from an EMBL/GenBank/DDBJ whole genome shotgun (WGS) entry which is preliminary data.</text>
</comment>
<dbReference type="OrthoDB" id="2273864at2759"/>
<accession>A0A0L6UIX4</accession>
<evidence type="ECO:0000313" key="3">
    <source>
        <dbReference type="Proteomes" id="UP000037035"/>
    </source>
</evidence>
<dbReference type="InterPro" id="IPR056924">
    <property type="entry name" value="SH3_Tf2-1"/>
</dbReference>
<gene>
    <name evidence="2" type="ORF">VP01_5633g1</name>
</gene>
<protein>
    <recommendedName>
        <fullName evidence="1">Chromo domain-containing protein</fullName>
    </recommendedName>
</protein>
<dbReference type="PROSITE" id="PS50013">
    <property type="entry name" value="CHROMO_2"/>
    <property type="match status" value="1"/>
</dbReference>
<dbReference type="AlphaFoldDB" id="A0A0L6UIX4"/>
<reference evidence="2 3" key="1">
    <citation type="submission" date="2015-08" db="EMBL/GenBank/DDBJ databases">
        <title>Next Generation Sequencing and Analysis of the Genome of Puccinia sorghi L Schw, the Causal Agent of Maize Common Rust.</title>
        <authorList>
            <person name="Rochi L."/>
            <person name="Burguener G."/>
            <person name="Darino M."/>
            <person name="Turjanski A."/>
            <person name="Kreff E."/>
            <person name="Dieguez M.J."/>
            <person name="Sacco F."/>
        </authorList>
    </citation>
    <scope>NUCLEOTIDE SEQUENCE [LARGE SCALE GENOMIC DNA]</scope>
    <source>
        <strain evidence="2 3">RO10H11247</strain>
    </source>
</reference>